<dbReference type="EMBL" id="NEDP02005572">
    <property type="protein sequence ID" value="OWF38127.1"/>
    <property type="molecule type" value="Genomic_DNA"/>
</dbReference>
<evidence type="ECO:0000256" key="1">
    <source>
        <dbReference type="SAM" id="MobiDB-lite"/>
    </source>
</evidence>
<reference evidence="2 3" key="1">
    <citation type="journal article" date="2017" name="Nat. Ecol. Evol.">
        <title>Scallop genome provides insights into evolution of bilaterian karyotype and development.</title>
        <authorList>
            <person name="Wang S."/>
            <person name="Zhang J."/>
            <person name="Jiao W."/>
            <person name="Li J."/>
            <person name="Xun X."/>
            <person name="Sun Y."/>
            <person name="Guo X."/>
            <person name="Huan P."/>
            <person name="Dong B."/>
            <person name="Zhang L."/>
            <person name="Hu X."/>
            <person name="Sun X."/>
            <person name="Wang J."/>
            <person name="Zhao C."/>
            <person name="Wang Y."/>
            <person name="Wang D."/>
            <person name="Huang X."/>
            <person name="Wang R."/>
            <person name="Lv J."/>
            <person name="Li Y."/>
            <person name="Zhang Z."/>
            <person name="Liu B."/>
            <person name="Lu W."/>
            <person name="Hui Y."/>
            <person name="Liang J."/>
            <person name="Zhou Z."/>
            <person name="Hou R."/>
            <person name="Li X."/>
            <person name="Liu Y."/>
            <person name="Li H."/>
            <person name="Ning X."/>
            <person name="Lin Y."/>
            <person name="Zhao L."/>
            <person name="Xing Q."/>
            <person name="Dou J."/>
            <person name="Li Y."/>
            <person name="Mao J."/>
            <person name="Guo H."/>
            <person name="Dou H."/>
            <person name="Li T."/>
            <person name="Mu C."/>
            <person name="Jiang W."/>
            <person name="Fu Q."/>
            <person name="Fu X."/>
            <person name="Miao Y."/>
            <person name="Liu J."/>
            <person name="Yu Q."/>
            <person name="Li R."/>
            <person name="Liao H."/>
            <person name="Li X."/>
            <person name="Kong Y."/>
            <person name="Jiang Z."/>
            <person name="Chourrout D."/>
            <person name="Li R."/>
            <person name="Bao Z."/>
        </authorList>
    </citation>
    <scope>NUCLEOTIDE SEQUENCE [LARGE SCALE GENOMIC DNA]</scope>
    <source>
        <strain evidence="2 3">PY_sf001</strain>
    </source>
</reference>
<gene>
    <name evidence="2" type="ORF">KP79_PYT08845</name>
</gene>
<feature type="compositionally biased region" description="Low complexity" evidence="1">
    <location>
        <begin position="50"/>
        <end position="61"/>
    </location>
</feature>
<dbReference type="GO" id="GO:0008409">
    <property type="term" value="F:5'-3' exonuclease activity"/>
    <property type="evidence" value="ECO:0007669"/>
    <property type="project" value="InterPro"/>
</dbReference>
<dbReference type="PANTHER" id="PTHR34753:SF1">
    <property type="entry name" value="TELOMERASE RNA COMPONENT INTERACTING RNASE"/>
    <property type="match status" value="1"/>
</dbReference>
<dbReference type="Proteomes" id="UP000242188">
    <property type="component" value="Unassembled WGS sequence"/>
</dbReference>
<comment type="caution">
    <text evidence="2">The sequence shown here is derived from an EMBL/GenBank/DDBJ whole genome shotgun (WGS) entry which is preliminary data.</text>
</comment>
<feature type="compositionally biased region" description="Basic and acidic residues" evidence="1">
    <location>
        <begin position="29"/>
        <end position="40"/>
    </location>
</feature>
<evidence type="ECO:0000313" key="2">
    <source>
        <dbReference type="EMBL" id="OWF38127.1"/>
    </source>
</evidence>
<feature type="region of interest" description="Disordered" evidence="1">
    <location>
        <begin position="1"/>
        <end position="112"/>
    </location>
</feature>
<dbReference type="InterPro" id="IPR038838">
    <property type="entry name" value="TRIR"/>
</dbReference>
<proteinExistence type="predicted"/>
<organism evidence="2 3">
    <name type="scientific">Mizuhopecten yessoensis</name>
    <name type="common">Japanese scallop</name>
    <name type="synonym">Patinopecten yessoensis</name>
    <dbReference type="NCBI Taxonomy" id="6573"/>
    <lineage>
        <taxon>Eukaryota</taxon>
        <taxon>Metazoa</taxon>
        <taxon>Spiralia</taxon>
        <taxon>Lophotrochozoa</taxon>
        <taxon>Mollusca</taxon>
        <taxon>Bivalvia</taxon>
        <taxon>Autobranchia</taxon>
        <taxon>Pteriomorphia</taxon>
        <taxon>Pectinida</taxon>
        <taxon>Pectinoidea</taxon>
        <taxon>Pectinidae</taxon>
        <taxon>Mizuhopecten</taxon>
    </lineage>
</organism>
<evidence type="ECO:0000313" key="3">
    <source>
        <dbReference type="Proteomes" id="UP000242188"/>
    </source>
</evidence>
<accession>A0A210PNS6</accession>
<protein>
    <submittedName>
        <fullName evidence="2">Uncharacterized protein C19orf43</fullName>
    </submittedName>
</protein>
<dbReference type="PANTHER" id="PTHR34753">
    <property type="entry name" value="TELOMERASE RNA COMPONENT INTERACTING RNASE"/>
    <property type="match status" value="1"/>
</dbReference>
<dbReference type="AlphaFoldDB" id="A0A210PNS6"/>
<name>A0A210PNS6_MIZYE</name>
<keyword evidence="3" id="KW-1185">Reference proteome</keyword>
<sequence>MAAERGTRFSPAKIFTGNKFSNDGSFLEMFKKHMEEKDELNSNTTKESDSSNVDKSSSSSVGQETSDSTATDKKPVVLPIVGKRKGANRALKTGIVAKKPKPEKKEESDGSAWSKYLAEVNEYKSKMCMDEDKSRPLVK</sequence>
<dbReference type="GO" id="GO:0008408">
    <property type="term" value="F:3'-5' exonuclease activity"/>
    <property type="evidence" value="ECO:0007669"/>
    <property type="project" value="InterPro"/>
</dbReference>
<dbReference type="STRING" id="6573.A0A210PNS6"/>